<evidence type="ECO:0000313" key="3">
    <source>
        <dbReference type="EMBL" id="EEG77289.1"/>
    </source>
</evidence>
<dbReference type="InterPro" id="IPR026881">
    <property type="entry name" value="WYL_dom"/>
</dbReference>
<dbReference type="InterPro" id="IPR057727">
    <property type="entry name" value="WCX_dom"/>
</dbReference>
<protein>
    <submittedName>
        <fullName evidence="3">Transcriptional regulator protein-like protein</fullName>
    </submittedName>
</protein>
<dbReference type="OrthoDB" id="9815009at2"/>
<dbReference type="PANTHER" id="PTHR34580:SF1">
    <property type="entry name" value="PROTEIN PAFC"/>
    <property type="match status" value="1"/>
</dbReference>
<feature type="domain" description="WYL" evidence="1">
    <location>
        <begin position="171"/>
        <end position="237"/>
    </location>
</feature>
<reference evidence="3 4" key="1">
    <citation type="submission" date="2009-02" db="EMBL/GenBank/DDBJ databases">
        <title>Sequencing of the draft genome and assembly of Dethiobacter alkaliphilus AHT 1.</title>
        <authorList>
            <consortium name="US DOE Joint Genome Institute (JGI-PGF)"/>
            <person name="Lucas S."/>
            <person name="Copeland A."/>
            <person name="Lapidus A."/>
            <person name="Glavina del Rio T."/>
            <person name="Dalin E."/>
            <person name="Tice H."/>
            <person name="Bruce D."/>
            <person name="Goodwin L."/>
            <person name="Pitluck S."/>
            <person name="Larimer F."/>
            <person name="Land M.L."/>
            <person name="Hauser L."/>
            <person name="Muyzer G."/>
        </authorList>
    </citation>
    <scope>NUCLEOTIDE SEQUENCE [LARGE SCALE GENOMIC DNA]</scope>
    <source>
        <strain evidence="3 4">AHT 1</strain>
    </source>
</reference>
<dbReference type="Pfam" id="PF13280">
    <property type="entry name" value="WYL"/>
    <property type="match status" value="1"/>
</dbReference>
<dbReference type="RefSeq" id="WP_008516672.1">
    <property type="nucleotide sequence ID" value="NZ_ACJM01000008.1"/>
</dbReference>
<dbReference type="STRING" id="555088.DealDRAFT_1746"/>
<dbReference type="PANTHER" id="PTHR34580">
    <property type="match status" value="1"/>
</dbReference>
<dbReference type="AlphaFoldDB" id="C0GGY7"/>
<proteinExistence type="predicted"/>
<dbReference type="Proteomes" id="UP000006443">
    <property type="component" value="Unassembled WGS sequence"/>
</dbReference>
<dbReference type="InterPro" id="IPR051534">
    <property type="entry name" value="CBASS_pafABC_assoc_protein"/>
</dbReference>
<keyword evidence="4" id="KW-1185">Reference proteome</keyword>
<dbReference type="EMBL" id="ACJM01000008">
    <property type="protein sequence ID" value="EEG77289.1"/>
    <property type="molecule type" value="Genomic_DNA"/>
</dbReference>
<comment type="caution">
    <text evidence="3">The sequence shown here is derived from an EMBL/GenBank/DDBJ whole genome shotgun (WGS) entry which is preliminary data.</text>
</comment>
<gene>
    <name evidence="3" type="ORF">DealDRAFT_1746</name>
</gene>
<sequence>MSTYARNRDYPEALIKILLTIIDMTTEGGATLEQLKDAYEDVRGNRPHKKTIDRAIKRLNVLFDPLAYDNEFSNTSQPIETERENGKLRYRFTRDLASRQVDPTAAFLMALSLYPQQRGMLGDQFEVVMKLVFEEIFSKLATYGNMHKDIEQYVYVTGAGPTEPQKSFHLIELILDGIRRQKRITFQYLRTYDGTLTNRQVEPYGLICRFNNWYLVGRCCDKNGRRIFLLSQIQNVRLVENSIYTIPADFSLHREYSACWGVWTSDKSPKPEKISLRVGKGLAEKFRTTCFHDSQQLTPLPDGDLEVTFRVTGAQEMLPWLLGWGNSIQLLEPAWLVEELKTQLQKTLALY</sequence>
<accession>C0GGY7</accession>
<dbReference type="Pfam" id="PF25583">
    <property type="entry name" value="WCX"/>
    <property type="match status" value="1"/>
</dbReference>
<dbReference type="PROSITE" id="PS52050">
    <property type="entry name" value="WYL"/>
    <property type="match status" value="1"/>
</dbReference>
<name>C0GGY7_DETAL</name>
<dbReference type="eggNOG" id="COG2378">
    <property type="taxonomic scope" value="Bacteria"/>
</dbReference>
<evidence type="ECO:0000259" key="1">
    <source>
        <dbReference type="Pfam" id="PF13280"/>
    </source>
</evidence>
<evidence type="ECO:0000259" key="2">
    <source>
        <dbReference type="Pfam" id="PF25583"/>
    </source>
</evidence>
<organism evidence="3 4">
    <name type="scientific">Dethiobacter alkaliphilus AHT 1</name>
    <dbReference type="NCBI Taxonomy" id="555088"/>
    <lineage>
        <taxon>Bacteria</taxon>
        <taxon>Bacillati</taxon>
        <taxon>Bacillota</taxon>
        <taxon>Dethiobacteria</taxon>
        <taxon>Dethiobacterales</taxon>
        <taxon>Dethiobacteraceae</taxon>
        <taxon>Dethiobacter</taxon>
    </lineage>
</organism>
<evidence type="ECO:0000313" key="4">
    <source>
        <dbReference type="Proteomes" id="UP000006443"/>
    </source>
</evidence>
<feature type="domain" description="WCX" evidence="2">
    <location>
        <begin position="271"/>
        <end position="347"/>
    </location>
</feature>